<reference evidence="2 3" key="1">
    <citation type="journal article" date="2011" name="Proc. Natl. Acad. Sci. U.S.A.">
        <title>Evolutionary erosion of yeast sex chromosomes by mating-type switching accidents.</title>
        <authorList>
            <person name="Gordon J.L."/>
            <person name="Armisen D."/>
            <person name="Proux-Wera E."/>
            <person name="Oheigeartaigh S.S."/>
            <person name="Byrne K.P."/>
            <person name="Wolfe K.H."/>
        </authorList>
    </citation>
    <scope>NUCLEOTIDE SEQUENCE [LARGE SCALE GENOMIC DNA]</scope>
    <source>
        <strain evidence="3">ATCC MYA-139 / BCRC 22969 / CBS 8797 / CCRC 22969 / KCTC 17520 / NBRC 10181 / NCYC 3082</strain>
    </source>
</reference>
<dbReference type="KEGG" id="kng:KNAG_0B02530"/>
<sequence>MFPFFPSYNTQKVQQVNKTNKYLFNNLVTQRVTGAYKRYLHGGRRPPVRETASAARPRGGNGASGPPHVNGAASPTAQMHTAGKKLGAEKKSGGEKSQGHRAAEAGSGTVRENLKEIDLKLGRAAAEGIEKTEDATRSTAETIKKTILKGTEETGDAVREGAQKTKKSVKENAKKVEDTAKKHTR</sequence>
<dbReference type="Proteomes" id="UP000006310">
    <property type="component" value="Chromosome 2"/>
</dbReference>
<dbReference type="GeneID" id="34524345"/>
<feature type="compositionally biased region" description="Basic and acidic residues" evidence="1">
    <location>
        <begin position="86"/>
        <end position="103"/>
    </location>
</feature>
<dbReference type="RefSeq" id="XP_022462941.1">
    <property type="nucleotide sequence ID" value="XM_022611542.1"/>
</dbReference>
<dbReference type="AlphaFoldDB" id="J7R1K2"/>
<feature type="compositionally biased region" description="Basic and acidic residues" evidence="1">
    <location>
        <begin position="150"/>
        <end position="185"/>
    </location>
</feature>
<reference evidence="3" key="2">
    <citation type="submission" date="2012-08" db="EMBL/GenBank/DDBJ databases">
        <title>Genome sequence of Kazachstania naganishii.</title>
        <authorList>
            <person name="Gordon J.L."/>
            <person name="Armisen D."/>
            <person name="Proux-Wera E."/>
            <person name="OhEigeartaigh S.S."/>
            <person name="Byrne K.P."/>
            <person name="Wolfe K.H."/>
        </authorList>
    </citation>
    <scope>NUCLEOTIDE SEQUENCE [LARGE SCALE GENOMIC DNA]</scope>
    <source>
        <strain evidence="3">ATCC MYA-139 / BCRC 22969 / CBS 8797 / CCRC 22969 / KCTC 17520 / NBRC 10181 / NCYC 3082</strain>
    </source>
</reference>
<gene>
    <name evidence="2" type="primary">KNAG0B02530</name>
    <name evidence="2" type="ordered locus">KNAG_0B02530</name>
</gene>
<evidence type="ECO:0000313" key="2">
    <source>
        <dbReference type="EMBL" id="CCK68695.1"/>
    </source>
</evidence>
<evidence type="ECO:0000256" key="1">
    <source>
        <dbReference type="SAM" id="MobiDB-lite"/>
    </source>
</evidence>
<evidence type="ECO:0000313" key="3">
    <source>
        <dbReference type="Proteomes" id="UP000006310"/>
    </source>
</evidence>
<keyword evidence="3" id="KW-1185">Reference proteome</keyword>
<organism evidence="2 3">
    <name type="scientific">Huiozyma naganishii (strain ATCC MYA-139 / BCRC 22969 / CBS 8797 / KCTC 17520 / NBRC 10181 / NCYC 3082 / Yp74L-3)</name>
    <name type="common">Yeast</name>
    <name type="synonym">Kazachstania naganishii</name>
    <dbReference type="NCBI Taxonomy" id="1071383"/>
    <lineage>
        <taxon>Eukaryota</taxon>
        <taxon>Fungi</taxon>
        <taxon>Dikarya</taxon>
        <taxon>Ascomycota</taxon>
        <taxon>Saccharomycotina</taxon>
        <taxon>Saccharomycetes</taxon>
        <taxon>Saccharomycetales</taxon>
        <taxon>Saccharomycetaceae</taxon>
        <taxon>Huiozyma</taxon>
    </lineage>
</organism>
<proteinExistence type="predicted"/>
<dbReference type="EMBL" id="HE978315">
    <property type="protein sequence ID" value="CCK68695.1"/>
    <property type="molecule type" value="Genomic_DNA"/>
</dbReference>
<name>J7R1K2_HUIN7</name>
<accession>J7R1K2</accession>
<dbReference type="HOGENOM" id="CLU_1461524_0_0_1"/>
<feature type="region of interest" description="Disordered" evidence="1">
    <location>
        <begin position="40"/>
        <end position="113"/>
    </location>
</feature>
<feature type="region of interest" description="Disordered" evidence="1">
    <location>
        <begin position="130"/>
        <end position="185"/>
    </location>
</feature>
<dbReference type="OrthoDB" id="4069617at2759"/>
<protein>
    <submittedName>
        <fullName evidence="2">Uncharacterized protein</fullName>
    </submittedName>
</protein>